<evidence type="ECO:0000313" key="2">
    <source>
        <dbReference type="Proteomes" id="UP000677054"/>
    </source>
</evidence>
<sequence>MRLAPFVHRQTEEKGIRHLCPFDLLSQTPQIVEWNTDSQTARAPSYLRRMLQPWEIRKKFSRVLYSSRSLCVRDDENVAEFSRLPSAFFSLHYLNDYWAVADALDQGHHTVAILNGRLCETDYPEGTDPVEDCDAFLSCWMVVVIPLDVWSRLDDGQLDFITFNHAFIAPNANFLLAMGTLDETGKATMVVVEISQMDGTVVDRRGMACQHTEGAYFLKKAAAQPTHHLETYDDLKQALLEGRHVTFLGFGDRCQGAPADFPVFHAGTYQLQYYIDSDPETGEEYIALIYEMSAVNAVSDMVFYNSHMLVDRDGVVTTTTSEYNMNTWENEYPYPDPMYCTLDDTVMFLDRLEEEYEEFSSFFQVERALLDGKEIQLVALESGCTETFPNTDRVMYWGDVGVRLAEWQQFSDENGHEIRFAQNYVAIDGTIRLQEYSLRDEDVLDIRVSTWNPLTLPDAPSEVVNYACDMGMGLVVSAPIKSSFPATSYFAIYGAMLNGWHLEARVSFRDCENPSGSGLDFWGVAAGFYLQEMFLSDPDTPISMIFTAAYTLVTDWSDGQGRAINSITMAFEQSNKVTVIPGLWTVEDGALVNKFGEGFYLECQLGRDVVVYASAFDGSPFATFPFIRLDSLVGEEYEEFSSFFQVERALLDGKEIQLVALESGCTETFRNTDREMYWGDVGVRLAEWQQFSDENGHEIRFAQNYVAIDGTIRLQEYSLRDEDVLDIRVSTWNPLTLPDAPSEVVNYACDMGMGLVVSAPIKSSFPATSYFAIYGAMLNGWHLEARVSFRDCENPSGSGLDFWGVAAGFYLQEMFLSDPDTPISMIFTAAYTLVTDWSDGEGRAINSITMAFEQSNKVTVIPGLWTVEDGALVNKFGEGFYLECQLGRDVVVYASVQD</sequence>
<dbReference type="OrthoDB" id="10690778at2759"/>
<dbReference type="EMBL" id="CAJPEV010001753">
    <property type="protein sequence ID" value="CAG0894198.1"/>
    <property type="molecule type" value="Genomic_DNA"/>
</dbReference>
<organism evidence="1">
    <name type="scientific">Darwinula stevensoni</name>
    <dbReference type="NCBI Taxonomy" id="69355"/>
    <lineage>
        <taxon>Eukaryota</taxon>
        <taxon>Metazoa</taxon>
        <taxon>Ecdysozoa</taxon>
        <taxon>Arthropoda</taxon>
        <taxon>Crustacea</taxon>
        <taxon>Oligostraca</taxon>
        <taxon>Ostracoda</taxon>
        <taxon>Podocopa</taxon>
        <taxon>Podocopida</taxon>
        <taxon>Darwinulocopina</taxon>
        <taxon>Darwinuloidea</taxon>
        <taxon>Darwinulidae</taxon>
        <taxon>Darwinula</taxon>
    </lineage>
</organism>
<dbReference type="EMBL" id="LR901270">
    <property type="protein sequence ID" value="CAD7248236.1"/>
    <property type="molecule type" value="Genomic_DNA"/>
</dbReference>
<evidence type="ECO:0000313" key="1">
    <source>
        <dbReference type="EMBL" id="CAD7248236.1"/>
    </source>
</evidence>
<protein>
    <submittedName>
        <fullName evidence="1">Uncharacterized protein</fullName>
    </submittedName>
</protein>
<gene>
    <name evidence="1" type="ORF">DSTB1V02_LOCUS8056</name>
</gene>
<dbReference type="AlphaFoldDB" id="A0A7R8XCZ7"/>
<keyword evidence="2" id="KW-1185">Reference proteome</keyword>
<name>A0A7R8XCZ7_9CRUS</name>
<dbReference type="Proteomes" id="UP000677054">
    <property type="component" value="Unassembled WGS sequence"/>
</dbReference>
<accession>A0A7R8XCZ7</accession>
<reference evidence="1" key="1">
    <citation type="submission" date="2020-11" db="EMBL/GenBank/DDBJ databases">
        <authorList>
            <person name="Tran Van P."/>
        </authorList>
    </citation>
    <scope>NUCLEOTIDE SEQUENCE</scope>
</reference>
<proteinExistence type="predicted"/>